<reference evidence="2 3" key="1">
    <citation type="submission" date="2024-06" db="EMBL/GenBank/DDBJ databases">
        <title>Genomics of switchgrass bacterial isolates.</title>
        <authorList>
            <person name="Shade A."/>
        </authorList>
    </citation>
    <scope>NUCLEOTIDE SEQUENCE [LARGE SCALE GENOMIC DNA]</scope>
    <source>
        <strain evidence="2 3">PvP084</strain>
    </source>
</reference>
<gene>
    <name evidence="2" type="ORF">ABIC20_004550</name>
</gene>
<feature type="compositionally biased region" description="Low complexity" evidence="1">
    <location>
        <begin position="53"/>
        <end position="62"/>
    </location>
</feature>
<proteinExistence type="predicted"/>
<dbReference type="Proteomes" id="UP001549119">
    <property type="component" value="Unassembled WGS sequence"/>
</dbReference>
<evidence type="ECO:0000313" key="3">
    <source>
        <dbReference type="Proteomes" id="UP001549119"/>
    </source>
</evidence>
<protein>
    <submittedName>
        <fullName evidence="2">Uncharacterized protein</fullName>
    </submittedName>
</protein>
<evidence type="ECO:0000313" key="2">
    <source>
        <dbReference type="EMBL" id="MET3867241.1"/>
    </source>
</evidence>
<name>A0ABV2NLD7_9HYPH</name>
<dbReference type="RefSeq" id="WP_209650736.1">
    <property type="nucleotide sequence ID" value="NZ_JBEPNV010000001.1"/>
</dbReference>
<keyword evidence="3" id="KW-1185">Reference proteome</keyword>
<sequence length="207" mass="23114">MSRIEDEFLLVAKGALRQREGYESIRVTAIRPSRNGPVVAYQHDPIGPPPPTSSGEPSQEPPADTILDGVARVLQVRWRGGPPITMKAEDEAWRAPLHRVFPRLFDVGGPHSWSGWRFIWLAAAEWITDIGVPADWECGQTKEKFGSLRWYVYGNLTRRHQNVIRTAEIISGHTCEYCGAPGRLRKGGWAKVCCDTHAKGRGEVSCD</sequence>
<evidence type="ECO:0000256" key="1">
    <source>
        <dbReference type="SAM" id="MobiDB-lite"/>
    </source>
</evidence>
<comment type="caution">
    <text evidence="2">The sequence shown here is derived from an EMBL/GenBank/DDBJ whole genome shotgun (WGS) entry which is preliminary data.</text>
</comment>
<feature type="region of interest" description="Disordered" evidence="1">
    <location>
        <begin position="38"/>
        <end position="64"/>
    </location>
</feature>
<dbReference type="EMBL" id="JBEPNW010000002">
    <property type="protein sequence ID" value="MET3867241.1"/>
    <property type="molecule type" value="Genomic_DNA"/>
</dbReference>
<organism evidence="2 3">
    <name type="scientific">Methylobacterium radiotolerans</name>
    <dbReference type="NCBI Taxonomy" id="31998"/>
    <lineage>
        <taxon>Bacteria</taxon>
        <taxon>Pseudomonadati</taxon>
        <taxon>Pseudomonadota</taxon>
        <taxon>Alphaproteobacteria</taxon>
        <taxon>Hyphomicrobiales</taxon>
        <taxon>Methylobacteriaceae</taxon>
        <taxon>Methylobacterium</taxon>
    </lineage>
</organism>
<accession>A0ABV2NLD7</accession>